<dbReference type="AlphaFoldDB" id="A0A1H7L805"/>
<feature type="region of interest" description="Disordered" evidence="1">
    <location>
        <begin position="1"/>
        <end position="44"/>
    </location>
</feature>
<proteinExistence type="predicted"/>
<dbReference type="RefSeq" id="WP_280141469.1">
    <property type="nucleotide sequence ID" value="NZ_FOAN01000002.1"/>
</dbReference>
<accession>A0A1H7L805</accession>
<feature type="compositionally biased region" description="Basic and acidic residues" evidence="1">
    <location>
        <begin position="1"/>
        <end position="12"/>
    </location>
</feature>
<organism evidence="2 3">
    <name type="scientific">Bosea lupini</name>
    <dbReference type="NCBI Taxonomy" id="1036779"/>
    <lineage>
        <taxon>Bacteria</taxon>
        <taxon>Pseudomonadati</taxon>
        <taxon>Pseudomonadota</taxon>
        <taxon>Alphaproteobacteria</taxon>
        <taxon>Hyphomicrobiales</taxon>
        <taxon>Boseaceae</taxon>
        <taxon>Bosea</taxon>
    </lineage>
</organism>
<evidence type="ECO:0000313" key="3">
    <source>
        <dbReference type="Proteomes" id="UP000199664"/>
    </source>
</evidence>
<keyword evidence="3" id="KW-1185">Reference proteome</keyword>
<sequence>MAKGEQRSNREAKKPKKDKPKASATPPVGFASAVAKAAAGPKKK</sequence>
<name>A0A1H7L805_9HYPH</name>
<protein>
    <submittedName>
        <fullName evidence="2">Uncharacterized protein</fullName>
    </submittedName>
</protein>
<evidence type="ECO:0000313" key="2">
    <source>
        <dbReference type="EMBL" id="SEK95132.1"/>
    </source>
</evidence>
<reference evidence="3" key="1">
    <citation type="submission" date="2016-10" db="EMBL/GenBank/DDBJ databases">
        <authorList>
            <person name="Varghese N."/>
            <person name="Submissions S."/>
        </authorList>
    </citation>
    <scope>NUCLEOTIDE SEQUENCE [LARGE SCALE GENOMIC DNA]</scope>
    <source>
        <strain evidence="3">LMG 26383,CCUG 61248,R- 45681</strain>
    </source>
</reference>
<gene>
    <name evidence="2" type="ORF">SAMN04515666_102441</name>
</gene>
<evidence type="ECO:0000256" key="1">
    <source>
        <dbReference type="SAM" id="MobiDB-lite"/>
    </source>
</evidence>
<dbReference type="Proteomes" id="UP000199664">
    <property type="component" value="Unassembled WGS sequence"/>
</dbReference>
<dbReference type="EMBL" id="FOAN01000002">
    <property type="protein sequence ID" value="SEK95132.1"/>
    <property type="molecule type" value="Genomic_DNA"/>
</dbReference>
<feature type="compositionally biased region" description="Low complexity" evidence="1">
    <location>
        <begin position="22"/>
        <end position="44"/>
    </location>
</feature>